<evidence type="ECO:0000313" key="7">
    <source>
        <dbReference type="EMBL" id="KZV49529.1"/>
    </source>
</evidence>
<protein>
    <recommendedName>
        <fullName evidence="6">CCHC-type domain-containing protein</fullName>
    </recommendedName>
</protein>
<feature type="domain" description="CCHC-type" evidence="6">
    <location>
        <begin position="154"/>
        <end position="168"/>
    </location>
</feature>
<dbReference type="OrthoDB" id="8068363at2759"/>
<evidence type="ECO:0000313" key="8">
    <source>
        <dbReference type="Proteomes" id="UP000250235"/>
    </source>
</evidence>
<dbReference type="EMBL" id="KQ993016">
    <property type="protein sequence ID" value="KZV49529.1"/>
    <property type="molecule type" value="Genomic_DNA"/>
</dbReference>
<keyword evidence="2 4" id="KW-0863">Zinc-finger</keyword>
<proteinExistence type="predicted"/>
<reference evidence="7 8" key="1">
    <citation type="journal article" date="2015" name="Proc. Natl. Acad. Sci. U.S.A.">
        <title>The resurrection genome of Boea hygrometrica: A blueprint for survival of dehydration.</title>
        <authorList>
            <person name="Xiao L."/>
            <person name="Yang G."/>
            <person name="Zhang L."/>
            <person name="Yang X."/>
            <person name="Zhao S."/>
            <person name="Ji Z."/>
            <person name="Zhou Q."/>
            <person name="Hu M."/>
            <person name="Wang Y."/>
            <person name="Chen M."/>
            <person name="Xu Y."/>
            <person name="Jin H."/>
            <person name="Xiao X."/>
            <person name="Hu G."/>
            <person name="Bao F."/>
            <person name="Hu Y."/>
            <person name="Wan P."/>
            <person name="Li L."/>
            <person name="Deng X."/>
            <person name="Kuang T."/>
            <person name="Xiang C."/>
            <person name="Zhu J.K."/>
            <person name="Oliver M.J."/>
            <person name="He Y."/>
        </authorList>
    </citation>
    <scope>NUCLEOTIDE SEQUENCE [LARGE SCALE GENOMIC DNA]</scope>
    <source>
        <strain evidence="8">cv. XS01</strain>
    </source>
</reference>
<dbReference type="Proteomes" id="UP000250235">
    <property type="component" value="Unassembled WGS sequence"/>
</dbReference>
<dbReference type="InterPro" id="IPR001878">
    <property type="entry name" value="Znf_CCHC"/>
</dbReference>
<dbReference type="GO" id="GO:0008270">
    <property type="term" value="F:zinc ion binding"/>
    <property type="evidence" value="ECO:0007669"/>
    <property type="project" value="UniProtKB-KW"/>
</dbReference>
<dbReference type="Pfam" id="PF13696">
    <property type="entry name" value="zf-CCHC_2"/>
    <property type="match status" value="1"/>
</dbReference>
<keyword evidence="8" id="KW-1185">Reference proteome</keyword>
<feature type="compositionally biased region" description="Low complexity" evidence="5">
    <location>
        <begin position="117"/>
        <end position="135"/>
    </location>
</feature>
<evidence type="ECO:0000256" key="3">
    <source>
        <dbReference type="ARBA" id="ARBA00022833"/>
    </source>
</evidence>
<feature type="compositionally biased region" description="Low complexity" evidence="5">
    <location>
        <begin position="84"/>
        <end position="99"/>
    </location>
</feature>
<dbReference type="Gene3D" id="4.10.60.10">
    <property type="entry name" value="Zinc finger, CCHC-type"/>
    <property type="match status" value="1"/>
</dbReference>
<evidence type="ECO:0000256" key="1">
    <source>
        <dbReference type="ARBA" id="ARBA00022723"/>
    </source>
</evidence>
<feature type="compositionally biased region" description="Basic residues" evidence="5">
    <location>
        <begin position="104"/>
        <end position="115"/>
    </location>
</feature>
<evidence type="ECO:0000256" key="4">
    <source>
        <dbReference type="PROSITE-ProRule" id="PRU00047"/>
    </source>
</evidence>
<accession>A0A2Z7CXZ7</accession>
<dbReference type="InterPro" id="IPR025829">
    <property type="entry name" value="Zn_knuckle_CX2CX3GHX4C"/>
</dbReference>
<name>A0A2Z7CXZ7_9LAMI</name>
<sequence>MRVAEYARQFSSLLMYVPHVANQERTKRNKFMKGLRPDLFRMVLSGSPATYVDAVNRAVDIEESLLEAEAQVPPTSGRAFQPVQSMSQSFQSPQGSQQSNRQQFRPRGKQFKKKANSSSSGSVSSGSNGSGSMSCGQCGGKHPNLQCRGVQRSCRNCGQPGHYVRVCPLLRGQTSVPLKQGSTGGSSQRP</sequence>
<gene>
    <name evidence="7" type="ORF">F511_24478</name>
</gene>
<evidence type="ECO:0000259" key="6">
    <source>
        <dbReference type="PROSITE" id="PS50158"/>
    </source>
</evidence>
<keyword evidence="3" id="KW-0862">Zinc</keyword>
<dbReference type="PANTHER" id="PTHR34482:SF49">
    <property type="entry name" value="RETROTRANSPOSON GAG DOMAIN-CONTAINING PROTEIN"/>
    <property type="match status" value="1"/>
</dbReference>
<evidence type="ECO:0000256" key="2">
    <source>
        <dbReference type="ARBA" id="ARBA00022771"/>
    </source>
</evidence>
<dbReference type="SMART" id="SM00343">
    <property type="entry name" value="ZnF_C2HC"/>
    <property type="match status" value="1"/>
</dbReference>
<dbReference type="AlphaFoldDB" id="A0A2Z7CXZ7"/>
<evidence type="ECO:0000256" key="5">
    <source>
        <dbReference type="SAM" id="MobiDB-lite"/>
    </source>
</evidence>
<dbReference type="PANTHER" id="PTHR34482">
    <property type="entry name" value="DNA DAMAGE-INDUCIBLE PROTEIN 1-LIKE"/>
    <property type="match status" value="1"/>
</dbReference>
<dbReference type="PROSITE" id="PS50158">
    <property type="entry name" value="ZF_CCHC"/>
    <property type="match status" value="1"/>
</dbReference>
<organism evidence="7 8">
    <name type="scientific">Dorcoceras hygrometricum</name>
    <dbReference type="NCBI Taxonomy" id="472368"/>
    <lineage>
        <taxon>Eukaryota</taxon>
        <taxon>Viridiplantae</taxon>
        <taxon>Streptophyta</taxon>
        <taxon>Embryophyta</taxon>
        <taxon>Tracheophyta</taxon>
        <taxon>Spermatophyta</taxon>
        <taxon>Magnoliopsida</taxon>
        <taxon>eudicotyledons</taxon>
        <taxon>Gunneridae</taxon>
        <taxon>Pentapetalae</taxon>
        <taxon>asterids</taxon>
        <taxon>lamiids</taxon>
        <taxon>Lamiales</taxon>
        <taxon>Gesneriaceae</taxon>
        <taxon>Didymocarpoideae</taxon>
        <taxon>Trichosporeae</taxon>
        <taxon>Loxocarpinae</taxon>
        <taxon>Dorcoceras</taxon>
    </lineage>
</organism>
<keyword evidence="1" id="KW-0479">Metal-binding</keyword>
<feature type="region of interest" description="Disordered" evidence="5">
    <location>
        <begin position="70"/>
        <end position="135"/>
    </location>
</feature>
<dbReference type="GO" id="GO:0003676">
    <property type="term" value="F:nucleic acid binding"/>
    <property type="evidence" value="ECO:0007669"/>
    <property type="project" value="InterPro"/>
</dbReference>